<dbReference type="Pfam" id="PF13855">
    <property type="entry name" value="LRR_8"/>
    <property type="match status" value="1"/>
</dbReference>
<feature type="region of interest" description="Disordered" evidence="3">
    <location>
        <begin position="350"/>
        <end position="387"/>
    </location>
</feature>
<dbReference type="GO" id="GO:0061499">
    <property type="term" value="C:outer plaque of mitotic spindle pole body"/>
    <property type="evidence" value="ECO:0007669"/>
    <property type="project" value="TreeGrafter"/>
</dbReference>
<feature type="compositionally biased region" description="Basic and acidic residues" evidence="3">
    <location>
        <begin position="741"/>
        <end position="766"/>
    </location>
</feature>
<feature type="compositionally biased region" description="Polar residues" evidence="3">
    <location>
        <begin position="295"/>
        <end position="319"/>
    </location>
</feature>
<gene>
    <name evidence="4" type="ORF">GNLVRS02_ARAD1D09702g</name>
</gene>
<dbReference type="Pfam" id="PF12799">
    <property type="entry name" value="LRR_4"/>
    <property type="match status" value="1"/>
</dbReference>
<evidence type="ECO:0000256" key="3">
    <source>
        <dbReference type="SAM" id="MobiDB-lite"/>
    </source>
</evidence>
<dbReference type="InterPro" id="IPR052574">
    <property type="entry name" value="CDIRP"/>
</dbReference>
<protein>
    <submittedName>
        <fullName evidence="4">ARAD1D09702p</fullName>
    </submittedName>
</protein>
<keyword evidence="2" id="KW-0677">Repeat</keyword>
<dbReference type="InterPro" id="IPR003591">
    <property type="entry name" value="Leu-rich_rpt_typical-subtyp"/>
</dbReference>
<accession>A0A060T983</accession>
<feature type="compositionally biased region" description="Polar residues" evidence="3">
    <location>
        <begin position="57"/>
        <end position="81"/>
    </location>
</feature>
<dbReference type="SMART" id="SM00369">
    <property type="entry name" value="LRR_TYP"/>
    <property type="match status" value="6"/>
</dbReference>
<feature type="compositionally biased region" description="Polar residues" evidence="3">
    <location>
        <begin position="129"/>
        <end position="158"/>
    </location>
</feature>
<dbReference type="GO" id="GO:1902412">
    <property type="term" value="P:regulation of mitotic cytokinesis"/>
    <property type="evidence" value="ECO:0007669"/>
    <property type="project" value="TreeGrafter"/>
</dbReference>
<feature type="compositionally biased region" description="Low complexity" evidence="3">
    <location>
        <begin position="115"/>
        <end position="128"/>
    </location>
</feature>
<feature type="compositionally biased region" description="Low complexity" evidence="3">
    <location>
        <begin position="248"/>
        <end position="261"/>
    </location>
</feature>
<name>A0A060T983_BLAAD</name>
<dbReference type="InterPro" id="IPR001611">
    <property type="entry name" value="Leu-rich_rpt"/>
</dbReference>
<dbReference type="InterPro" id="IPR025875">
    <property type="entry name" value="Leu-rich_rpt_4"/>
</dbReference>
<dbReference type="PANTHER" id="PTHR47566:SF1">
    <property type="entry name" value="PROTEIN NUD1"/>
    <property type="match status" value="1"/>
</dbReference>
<dbReference type="Pfam" id="PF13516">
    <property type="entry name" value="LRR_6"/>
    <property type="match status" value="1"/>
</dbReference>
<dbReference type="Gene3D" id="3.80.10.10">
    <property type="entry name" value="Ribonuclease Inhibitor"/>
    <property type="match status" value="3"/>
</dbReference>
<feature type="compositionally biased region" description="Polar residues" evidence="3">
    <location>
        <begin position="682"/>
        <end position="709"/>
    </location>
</feature>
<feature type="region of interest" description="Disordered" evidence="3">
    <location>
        <begin position="510"/>
        <end position="780"/>
    </location>
</feature>
<keyword evidence="1" id="KW-0433">Leucine-rich repeat</keyword>
<evidence type="ECO:0000313" key="4">
    <source>
        <dbReference type="EMBL" id="CDP37359.1"/>
    </source>
</evidence>
<feature type="compositionally biased region" description="Acidic residues" evidence="3">
    <location>
        <begin position="95"/>
        <end position="114"/>
    </location>
</feature>
<feature type="compositionally biased region" description="Polar residues" evidence="3">
    <location>
        <begin position="356"/>
        <end position="372"/>
    </location>
</feature>
<feature type="compositionally biased region" description="Acidic residues" evidence="3">
    <location>
        <begin position="767"/>
        <end position="776"/>
    </location>
</feature>
<feature type="region of interest" description="Disordered" evidence="3">
    <location>
        <begin position="57"/>
        <end position="173"/>
    </location>
</feature>
<reference evidence="4" key="2">
    <citation type="submission" date="2014-06" db="EMBL/GenBank/DDBJ databases">
        <title>The complete genome of Blastobotrys (Arxula) adeninivorans LS3 - a yeast of biotechnological interest.</title>
        <authorList>
            <person name="Kunze G."/>
            <person name="Gaillardin C."/>
            <person name="Czernicka M."/>
            <person name="Durrens P."/>
            <person name="Martin T."/>
            <person name="Boer E."/>
            <person name="Gabaldon T."/>
            <person name="Cruz J."/>
            <person name="Talla E."/>
            <person name="Marck C."/>
            <person name="Goffeau A."/>
            <person name="Barbe V."/>
            <person name="Baret P."/>
            <person name="Baronian K."/>
            <person name="Beier S."/>
            <person name="Bleykasten C."/>
            <person name="Bode R."/>
            <person name="Casaregola S."/>
            <person name="Despons L."/>
            <person name="Fairhead C."/>
            <person name="Giersberg M."/>
            <person name="Gierski P."/>
            <person name="Hahnel U."/>
            <person name="Hartmann A."/>
            <person name="Jankowska D."/>
            <person name="Jubin C."/>
            <person name="Jung P."/>
            <person name="Lafontaine I."/>
            <person name="Leh-Louis V."/>
            <person name="Lemaire M."/>
            <person name="Marcet-Houben M."/>
            <person name="Mascher M."/>
            <person name="Morel G."/>
            <person name="Richard G.-F."/>
            <person name="Riechen J."/>
            <person name="Sacerdot C."/>
            <person name="Sarkar A."/>
            <person name="Savel G."/>
            <person name="Schacherer J."/>
            <person name="Sherman D."/>
            <person name="Straub M.-L."/>
            <person name="Stein N."/>
            <person name="Thierry A."/>
            <person name="Trautwein-Schult A."/>
            <person name="Westhof E."/>
            <person name="Worch S."/>
            <person name="Dujon B."/>
            <person name="Souciet J.-L."/>
            <person name="Wincker P."/>
            <person name="Scholz U."/>
            <person name="Neuveglise N."/>
        </authorList>
    </citation>
    <scope>NUCLEOTIDE SEQUENCE</scope>
    <source>
        <strain evidence="4">LS3</strain>
    </source>
</reference>
<dbReference type="PROSITE" id="PS51450">
    <property type="entry name" value="LRR"/>
    <property type="match status" value="5"/>
</dbReference>
<feature type="region of interest" description="Disordered" evidence="3">
    <location>
        <begin position="295"/>
        <end position="332"/>
    </location>
</feature>
<dbReference type="GO" id="GO:0035591">
    <property type="term" value="F:signaling adaptor activity"/>
    <property type="evidence" value="ECO:0007669"/>
    <property type="project" value="TreeGrafter"/>
</dbReference>
<dbReference type="SMART" id="SM00365">
    <property type="entry name" value="LRR_SD22"/>
    <property type="match status" value="6"/>
</dbReference>
<feature type="region of interest" description="Disordered" evidence="3">
    <location>
        <begin position="193"/>
        <end position="272"/>
    </location>
</feature>
<dbReference type="SUPFAM" id="SSF52058">
    <property type="entry name" value="L domain-like"/>
    <property type="match status" value="1"/>
</dbReference>
<feature type="compositionally biased region" description="Low complexity" evidence="3">
    <location>
        <begin position="516"/>
        <end position="528"/>
    </location>
</feature>
<organism evidence="4">
    <name type="scientific">Blastobotrys adeninivorans</name>
    <name type="common">Yeast</name>
    <name type="synonym">Arxula adeninivorans</name>
    <dbReference type="NCBI Taxonomy" id="409370"/>
    <lineage>
        <taxon>Eukaryota</taxon>
        <taxon>Fungi</taxon>
        <taxon>Dikarya</taxon>
        <taxon>Ascomycota</taxon>
        <taxon>Saccharomycotina</taxon>
        <taxon>Dipodascomycetes</taxon>
        <taxon>Dipodascales</taxon>
        <taxon>Trichomonascaceae</taxon>
        <taxon>Blastobotrys</taxon>
    </lineage>
</organism>
<feature type="compositionally biased region" description="Basic and acidic residues" evidence="3">
    <location>
        <begin position="661"/>
        <end position="678"/>
    </location>
</feature>
<dbReference type="EMBL" id="HG937694">
    <property type="protein sequence ID" value="CDP37359.1"/>
    <property type="molecule type" value="Genomic_DNA"/>
</dbReference>
<feature type="compositionally biased region" description="Basic and acidic residues" evidence="3">
    <location>
        <begin position="456"/>
        <end position="469"/>
    </location>
</feature>
<evidence type="ECO:0000256" key="1">
    <source>
        <dbReference type="ARBA" id="ARBA00022614"/>
    </source>
</evidence>
<feature type="region of interest" description="Disordered" evidence="3">
    <location>
        <begin position="399"/>
        <end position="488"/>
    </location>
</feature>
<evidence type="ECO:0000256" key="2">
    <source>
        <dbReference type="ARBA" id="ARBA00022737"/>
    </source>
</evidence>
<feature type="compositionally biased region" description="Polar residues" evidence="3">
    <location>
        <begin position="583"/>
        <end position="607"/>
    </location>
</feature>
<feature type="compositionally biased region" description="Basic residues" evidence="3">
    <location>
        <begin position="470"/>
        <end position="479"/>
    </location>
</feature>
<dbReference type="GO" id="GO:0031028">
    <property type="term" value="P:septation initiation signaling"/>
    <property type="evidence" value="ECO:0007669"/>
    <property type="project" value="TreeGrafter"/>
</dbReference>
<dbReference type="InterPro" id="IPR032675">
    <property type="entry name" value="LRR_dom_sf"/>
</dbReference>
<feature type="compositionally biased region" description="Gly residues" evidence="3">
    <location>
        <begin position="209"/>
        <end position="219"/>
    </location>
</feature>
<reference evidence="4" key="1">
    <citation type="submission" date="2014-02" db="EMBL/GenBank/DDBJ databases">
        <authorList>
            <person name="Genoscope - CEA"/>
        </authorList>
    </citation>
    <scope>NUCLEOTIDE SEQUENCE</scope>
    <source>
        <strain evidence="4">LS3</strain>
    </source>
</reference>
<dbReference type="PANTHER" id="PTHR47566">
    <property type="match status" value="1"/>
</dbReference>
<sequence>MNAYAVGNVDTNSDYFASDSSRNGTVNSGINFLNSFATPFPERRVQKTLSSEQLYRHTLSNENSPARQKTDPSNTASNAGTGNRGSPRGGQPMDWLDDLGDEWITEPNDEDDDNNNNNDDNNDPDFNNSTHGTVATRSSVDMSTTRQNMGQKSQSGSLPQWKRALKNPQVRPMTSAERLFLNSGSVRSQLNAIPESSASASDNDRGDTVGTGGTGGTGTSGSVSTGPIPGTNVNDSMRSMVHNDDDQSSGPSFSSSSQGIDSSHDDNSHLHNSPLKVFQRFDTFTEGRLDNLISETMASPSSTARTAHRPGTTNKPQTASRHKSTPSDVNDVWSANVQVADNVFERIRNNFGHGAPNQSTVSDYTSDESSTGLPRPLAPTTNLNDDDSLRDLEYSLRQHQPELPPSSPPRAGQDSAHYYNSVKGNFEHGPTSLQDYPQNPSPSPPPHRTNISPSHHNGDRQVSVDDQARSKSHQSKRHPGMAQISPEDVAGIIPENIGSMDFDRTNFRWTRRHGDSSSSRDGFGTGSTKVPELPGASIGASEHTNDTFASIDDLSENTLEGSDSEKAKDRPIQVLHPRPSPAKTVQATSIKTRSSSPLKGQPQNWKNPNEEALRQASSVSKEDYLAKWAEGNPQASPNAAANRRAISSPGQLHKTRSKPQVNDKARTQSERLGERLGGRLDINTSTPKHLNNVGSTSEAPSRPSSTDTTGADYLATPSSKSPPAAGGYDRSPVVEEVEDAEFSREENNETSRREESIIVDKTTEIERDQDEGDEWSPSDNIRNAFITPHVLKSIGSSLLLSTGRKDSSVRFFSEQLNHVPVSVLNELSKSKSFIRDMKNMPTRDISFSQKYEAIVKILTELGPESSFWDTIESLDMSDKACSALTGLDELCPNIKALDVSHNKITSLDGAPKAVRTLCADHNDLSDISPFGGLVNLQVLDLSHNSFERLSGSSYLMHLRDLRVDSNKLTSLTSISHLDGLIRLSVSDNQLTRLDLTDFQWSSLEYLDVSGNNITSIIGLEALPNLTTLVADDNSIEVLQCEGRHRKLKKLSLRSNKIEYFDVSSFINLKVLDLDDNRGVQVAGVEKLRGLDVLSVRDQKCRRNQEYDSWTRHTDLRQLNVSGSPRVITGKLPALTEPFLNLQKLELSGMGLKSLPKNFDEFMVNLRDLDLSFNHISDLSPLLFIPKLKRVYLFGNQLDSLDQLMDCITNWSLISVVDVRQNPITAKYYPPLLEGPVWTRRTASLYRKTRTRAGQEEWSKYDQEFMNQMTGDQLKKRRLFHGLVLGSNRSGSLRWINGWMIYKGQERELVRNEVKAILP</sequence>
<proteinExistence type="predicted"/>